<sequence>MEKATVVFVLGAPGAGKGTQCSKILEKYAAWKHLSTGDLLRAEVKAGTELGEQAQQIMAEGGMVPTDLILGILFNAMSDSGASRFLVDGFPRTLDQLRDFDSQIKPCDGVLVFTVPEEVAVERLVARGATSGRADDNEETIRTRMQVFYDESQPVIDYLRESGVAVHEVDASSDPEEVFAAVEPFMDDLEAAAAEKEAAAGDAPAPAADGEADAEADAEQPPAADAPEQEDGGAADAGPAAAPAKGGAASAADLEEALVVFVLGAPGAGKGTQCDLIKSRYGWVHVSTGDLLRAELKKGSAIGQQAQELMAAGQMVPTGLVLDLLLAAMRATDPARRRFLVDGFPRKLDQLQEFEDRIKPCDGVLVFSVPEEVAVERLLARGATSGRADDNEETIRTRMQVFQQESEPVIEFLREQGANVAEVDASGDPEDIFSQQVAPFMDMFGPPLEQGPEEEGEQEGEGAQQAEEGQEGQEEGGYTAEQQAAILRIQAAGRGYLDRKQVAALRAEKMAEGATAAEATAEAEAEVAAEAQAEAEEAAAVAAEAEGGYSPEQEAAILRIQAAGRGYLDRKKVAAIREQKLAEGASATEAQAEAEAEVAAEAQAEADAAAAEAAAAAYTAEQEAAILRIQAAGRGYLDRKKVAALRAEKMAEGATAAEATAEAEAELQAEAVAKAEEAEEAAEQAAAEAYTAEQQAAALRIQAAGRGYIDRKKVAAIKAERAEAEAVGKAAEAEAFEARMAAQVANIRGMLVVCGPSGVGKGTLISKLMEQHGDKFGFSVSHTTRGPRPGEEDGVHYHFTDMPSMSRDVEAGMFLEHAAVHGNMYGTSLAAVAEVGRGGRVAVLDIDVQGAAKIKASRAAAKAVYVFVDPPSMEELEARLRGRGTETEDKVQLRLKNSSAEIDRSHEPGFFDARVVNDDLDAAYHRFKLTIERLLPGTFKPADLRPPSAAAAPAAAPAARTPTPPSAPAPPPAAAAPRAAATSARAATAVHAPATAAAATSSSSTLPVRQYMDATVVPVLREALRALNEERPADPLQYLADFFLEARAHGGRHPRGGGNGKIGH</sequence>
<dbReference type="InterPro" id="IPR008145">
    <property type="entry name" value="GK/Ca_channel_bsu"/>
</dbReference>
<feature type="coiled-coil region" evidence="15">
    <location>
        <begin position="516"/>
        <end position="546"/>
    </location>
</feature>
<reference evidence="18" key="1">
    <citation type="journal article" date="2020" name="bioRxiv">
        <title>Comparative genomics of Chlamydomonas.</title>
        <authorList>
            <person name="Craig R.J."/>
            <person name="Hasan A.R."/>
            <person name="Ness R.W."/>
            <person name="Keightley P.D."/>
        </authorList>
    </citation>
    <scope>NUCLEOTIDE SEQUENCE</scope>
    <source>
        <strain evidence="18">CCAP 11/173</strain>
    </source>
</reference>
<dbReference type="InterPro" id="IPR007858">
    <property type="entry name" value="Dpy-30_motif"/>
</dbReference>
<dbReference type="InterPro" id="IPR027417">
    <property type="entry name" value="P-loop_NTPase"/>
</dbReference>
<evidence type="ECO:0000256" key="5">
    <source>
        <dbReference type="ARBA" id="ARBA00012955"/>
    </source>
</evidence>
<evidence type="ECO:0000256" key="12">
    <source>
        <dbReference type="ARBA" id="ARBA00048594"/>
    </source>
</evidence>
<evidence type="ECO:0000256" key="14">
    <source>
        <dbReference type="ARBA" id="ARBA00081967"/>
    </source>
</evidence>
<evidence type="ECO:0000313" key="18">
    <source>
        <dbReference type="EMBL" id="KAG2452367.1"/>
    </source>
</evidence>
<dbReference type="Gene3D" id="3.30.63.10">
    <property type="entry name" value="Guanylate Kinase phosphate binding domain"/>
    <property type="match status" value="1"/>
</dbReference>
<evidence type="ECO:0000256" key="15">
    <source>
        <dbReference type="SAM" id="Coils"/>
    </source>
</evidence>
<evidence type="ECO:0000256" key="9">
    <source>
        <dbReference type="ARBA" id="ARBA00022777"/>
    </source>
</evidence>
<dbReference type="Pfam" id="PF05186">
    <property type="entry name" value="Dpy-30"/>
    <property type="match status" value="1"/>
</dbReference>
<comment type="similarity">
    <text evidence="3">Belongs to the adenylate kinase family.</text>
</comment>
<dbReference type="PROSITE" id="PS00113">
    <property type="entry name" value="ADENYLATE_KINASE"/>
    <property type="match status" value="2"/>
</dbReference>
<keyword evidence="19" id="KW-1185">Reference proteome</keyword>
<dbReference type="SMART" id="SM00015">
    <property type="entry name" value="IQ"/>
    <property type="match status" value="4"/>
</dbReference>
<evidence type="ECO:0000256" key="3">
    <source>
        <dbReference type="ARBA" id="ARBA00007220"/>
    </source>
</evidence>
<dbReference type="PRINTS" id="PR00094">
    <property type="entry name" value="ADENYLTKNASE"/>
</dbReference>
<feature type="compositionally biased region" description="Pro residues" evidence="16">
    <location>
        <begin position="962"/>
        <end position="974"/>
    </location>
</feature>
<dbReference type="PANTHER" id="PTHR23359">
    <property type="entry name" value="NUCLEOTIDE KINASE"/>
    <property type="match status" value="1"/>
</dbReference>
<comment type="catalytic activity">
    <reaction evidence="12">
        <text>GMP + ATP = GDP + ADP</text>
        <dbReference type="Rhea" id="RHEA:20780"/>
        <dbReference type="ChEBI" id="CHEBI:30616"/>
        <dbReference type="ChEBI" id="CHEBI:58115"/>
        <dbReference type="ChEBI" id="CHEBI:58189"/>
        <dbReference type="ChEBI" id="CHEBI:456216"/>
        <dbReference type="EC" id="2.7.4.8"/>
    </reaction>
</comment>
<dbReference type="Pfam" id="PF00612">
    <property type="entry name" value="IQ"/>
    <property type="match status" value="4"/>
</dbReference>
<dbReference type="Gene3D" id="3.40.50.300">
    <property type="entry name" value="P-loop containing nucleotide triphosphate hydrolases"/>
    <property type="match status" value="3"/>
</dbReference>
<dbReference type="GO" id="GO:0005524">
    <property type="term" value="F:ATP binding"/>
    <property type="evidence" value="ECO:0007669"/>
    <property type="project" value="UniProtKB-KW"/>
</dbReference>
<feature type="coiled-coil region" evidence="15">
    <location>
        <begin position="664"/>
        <end position="739"/>
    </location>
</feature>
<dbReference type="AlphaFoldDB" id="A0A835WR45"/>
<feature type="compositionally biased region" description="Low complexity" evidence="16">
    <location>
        <begin position="975"/>
        <end position="987"/>
    </location>
</feature>
<name>A0A835WR45_9CHLO</name>
<dbReference type="CDD" id="cd22965">
    <property type="entry name" value="DD_DPY30_SDC1"/>
    <property type="match status" value="1"/>
</dbReference>
<proteinExistence type="inferred from homology"/>
<keyword evidence="8" id="KW-0547">Nucleotide-binding</keyword>
<dbReference type="SMART" id="SM00072">
    <property type="entry name" value="GuKc"/>
    <property type="match status" value="1"/>
</dbReference>
<dbReference type="PROSITE" id="PS50052">
    <property type="entry name" value="GUANYLATE_KINASE_2"/>
    <property type="match status" value="1"/>
</dbReference>
<feature type="compositionally biased region" description="Low complexity" evidence="16">
    <location>
        <begin position="200"/>
        <end position="209"/>
    </location>
</feature>
<dbReference type="GO" id="GO:0005634">
    <property type="term" value="C:nucleus"/>
    <property type="evidence" value="ECO:0007669"/>
    <property type="project" value="UniProtKB-SubCell"/>
</dbReference>
<evidence type="ECO:0000256" key="10">
    <source>
        <dbReference type="ARBA" id="ARBA00022840"/>
    </source>
</evidence>
<organism evidence="18 19">
    <name type="scientific">Chlamydomonas schloesseri</name>
    <dbReference type="NCBI Taxonomy" id="2026947"/>
    <lineage>
        <taxon>Eukaryota</taxon>
        <taxon>Viridiplantae</taxon>
        <taxon>Chlorophyta</taxon>
        <taxon>core chlorophytes</taxon>
        <taxon>Chlorophyceae</taxon>
        <taxon>CS clade</taxon>
        <taxon>Chlamydomonadales</taxon>
        <taxon>Chlamydomonadaceae</taxon>
        <taxon>Chlamydomonas</taxon>
    </lineage>
</organism>
<feature type="compositionally biased region" description="Low complexity" evidence="16">
    <location>
        <begin position="234"/>
        <end position="245"/>
    </location>
</feature>
<dbReference type="OrthoDB" id="442176at2759"/>
<keyword evidence="7" id="KW-0808">Transferase</keyword>
<feature type="region of interest" description="Disordered" evidence="16">
    <location>
        <begin position="194"/>
        <end position="245"/>
    </location>
</feature>
<feature type="coiled-coil region" evidence="15">
    <location>
        <begin position="585"/>
        <end position="621"/>
    </location>
</feature>
<gene>
    <name evidence="18" type="ORF">HYH02_002613</name>
</gene>
<dbReference type="Gene3D" id="1.20.5.190">
    <property type="match status" value="2"/>
</dbReference>
<dbReference type="InterPro" id="IPR000850">
    <property type="entry name" value="Adenylat/UMP-CMP_kin"/>
</dbReference>
<dbReference type="PROSITE" id="PS50096">
    <property type="entry name" value="IQ"/>
    <property type="match status" value="4"/>
</dbReference>
<feature type="region of interest" description="Disordered" evidence="16">
    <location>
        <begin position="945"/>
        <end position="987"/>
    </location>
</feature>
<dbReference type="Proteomes" id="UP000613740">
    <property type="component" value="Unassembled WGS sequence"/>
</dbReference>
<dbReference type="CDD" id="cd00071">
    <property type="entry name" value="GMPK"/>
    <property type="match status" value="1"/>
</dbReference>
<dbReference type="EC" id="2.7.4.8" evidence="6"/>
<dbReference type="HAMAP" id="MF_00235">
    <property type="entry name" value="Adenylate_kinase_Adk"/>
    <property type="match status" value="2"/>
</dbReference>
<evidence type="ECO:0000313" key="19">
    <source>
        <dbReference type="Proteomes" id="UP000613740"/>
    </source>
</evidence>
<comment type="similarity">
    <text evidence="2">Belongs to the guanylate kinase family.</text>
</comment>
<feature type="compositionally biased region" description="Low complexity" evidence="16">
    <location>
        <begin position="945"/>
        <end position="961"/>
    </location>
</feature>
<dbReference type="NCBIfam" id="TIGR03263">
    <property type="entry name" value="guanyl_kin"/>
    <property type="match status" value="1"/>
</dbReference>
<dbReference type="InterPro" id="IPR020590">
    <property type="entry name" value="Guanylate_kinase_CS"/>
</dbReference>
<dbReference type="GO" id="GO:0004385">
    <property type="term" value="F:GMP kinase activity"/>
    <property type="evidence" value="ECO:0007669"/>
    <property type="project" value="UniProtKB-EC"/>
</dbReference>
<dbReference type="FunFam" id="3.30.63.10:FF:000002">
    <property type="entry name" value="Guanylate kinase 1"/>
    <property type="match status" value="1"/>
</dbReference>
<keyword evidence="9" id="KW-0418">Kinase</keyword>
<evidence type="ECO:0000256" key="1">
    <source>
        <dbReference type="ARBA" id="ARBA00004123"/>
    </source>
</evidence>
<dbReference type="InterPro" id="IPR008144">
    <property type="entry name" value="Guanylate_kin-like_dom"/>
</dbReference>
<evidence type="ECO:0000256" key="6">
    <source>
        <dbReference type="ARBA" id="ARBA00012961"/>
    </source>
</evidence>
<evidence type="ECO:0000259" key="17">
    <source>
        <dbReference type="PROSITE" id="PS50052"/>
    </source>
</evidence>
<dbReference type="NCBIfam" id="NF011100">
    <property type="entry name" value="PRK14527.1"/>
    <property type="match status" value="1"/>
</dbReference>
<comment type="caution">
    <text evidence="18">The sequence shown here is derived from an EMBL/GenBank/DDBJ whole genome shotgun (WGS) entry which is preliminary data.</text>
</comment>
<dbReference type="InterPro" id="IPR017665">
    <property type="entry name" value="Guanylate_kinase"/>
</dbReference>
<dbReference type="EMBL" id="JAEHOD010000005">
    <property type="protein sequence ID" value="KAG2452367.1"/>
    <property type="molecule type" value="Genomic_DNA"/>
</dbReference>
<keyword evidence="10" id="KW-0067">ATP-binding</keyword>
<feature type="compositionally biased region" description="Acidic residues" evidence="16">
    <location>
        <begin position="451"/>
        <end position="460"/>
    </location>
</feature>
<dbReference type="FunFam" id="3.40.50.300:FF:000776">
    <property type="entry name" value="Guanylate kinase 2"/>
    <property type="match status" value="1"/>
</dbReference>
<dbReference type="InterPro" id="IPR033690">
    <property type="entry name" value="Adenylat_kinase_CS"/>
</dbReference>
<dbReference type="EC" id="2.7.4.3" evidence="5"/>
<dbReference type="SUPFAM" id="SSF52540">
    <property type="entry name" value="P-loop containing nucleoside triphosphate hydrolases"/>
    <property type="match status" value="3"/>
</dbReference>
<evidence type="ECO:0000256" key="4">
    <source>
        <dbReference type="ARBA" id="ARBA00010849"/>
    </source>
</evidence>
<keyword evidence="11" id="KW-0539">Nucleus</keyword>
<feature type="region of interest" description="Disordered" evidence="16">
    <location>
        <begin position="442"/>
        <end position="478"/>
    </location>
</feature>
<evidence type="ECO:0000256" key="2">
    <source>
        <dbReference type="ARBA" id="ARBA00005790"/>
    </source>
</evidence>
<dbReference type="CDD" id="cd01428">
    <property type="entry name" value="ADK"/>
    <property type="match status" value="2"/>
</dbReference>
<feature type="domain" description="Guanylate kinase-like" evidence="17">
    <location>
        <begin position="748"/>
        <end position="932"/>
    </location>
</feature>
<accession>A0A835WR45</accession>
<protein>
    <recommendedName>
        <fullName evidence="13">Guanylate kinase 1</fullName>
        <ecNumber evidence="5">2.7.4.3</ecNumber>
        <ecNumber evidence="6">2.7.4.8</ecNumber>
    </recommendedName>
    <alternativeName>
        <fullName evidence="14">GMP kinase 1</fullName>
    </alternativeName>
</protein>
<dbReference type="InterPro" id="IPR000048">
    <property type="entry name" value="IQ_motif_EF-hand-BS"/>
</dbReference>
<dbReference type="PROSITE" id="PS00856">
    <property type="entry name" value="GUANYLATE_KINASE_1"/>
    <property type="match status" value="1"/>
</dbReference>
<evidence type="ECO:0000256" key="16">
    <source>
        <dbReference type="SAM" id="MobiDB-lite"/>
    </source>
</evidence>
<dbReference type="InterPro" id="IPR049629">
    <property type="entry name" value="DPY30_SDC1_DD"/>
</dbReference>
<dbReference type="GO" id="GO:0004017">
    <property type="term" value="F:AMP kinase activity"/>
    <property type="evidence" value="ECO:0007669"/>
    <property type="project" value="UniProtKB-EC"/>
</dbReference>
<evidence type="ECO:0000256" key="13">
    <source>
        <dbReference type="ARBA" id="ARBA00067520"/>
    </source>
</evidence>
<dbReference type="Pfam" id="PF00625">
    <property type="entry name" value="Guanylate_kin"/>
    <property type="match status" value="1"/>
</dbReference>
<evidence type="ECO:0000256" key="7">
    <source>
        <dbReference type="ARBA" id="ARBA00022679"/>
    </source>
</evidence>
<comment type="subcellular location">
    <subcellularLocation>
        <location evidence="1">Nucleus</location>
    </subcellularLocation>
</comment>
<evidence type="ECO:0000256" key="8">
    <source>
        <dbReference type="ARBA" id="ARBA00022741"/>
    </source>
</evidence>
<comment type="similarity">
    <text evidence="4">Belongs to the dpy-30 family.</text>
</comment>
<keyword evidence="15" id="KW-0175">Coiled coil</keyword>
<dbReference type="Pfam" id="PF00406">
    <property type="entry name" value="ADK"/>
    <property type="match status" value="2"/>
</dbReference>
<evidence type="ECO:0000256" key="11">
    <source>
        <dbReference type="ARBA" id="ARBA00023242"/>
    </source>
</evidence>
<dbReference type="Gene3D" id="1.20.890.10">
    <property type="entry name" value="cAMP-dependent protein kinase regulatory subunit, dimerization-anchoring domain"/>
    <property type="match status" value="1"/>
</dbReference>